<dbReference type="InterPro" id="IPR042970">
    <property type="entry name" value="NUDT18_NUDIX"/>
</dbReference>
<comment type="cofactor">
    <cofactor evidence="2">
        <name>Mg(2+)</name>
        <dbReference type="ChEBI" id="CHEBI:18420"/>
    </cofactor>
</comment>
<dbReference type="PROSITE" id="PS51462">
    <property type="entry name" value="NUDIX"/>
    <property type="match status" value="1"/>
</dbReference>
<dbReference type="CDD" id="cd04671">
    <property type="entry name" value="NUDIX_8DGDPP_Nudt18"/>
    <property type="match status" value="1"/>
</dbReference>
<dbReference type="GeneID" id="110072074"/>
<dbReference type="PROSITE" id="PS00893">
    <property type="entry name" value="NUDIX_BOX"/>
    <property type="match status" value="1"/>
</dbReference>
<evidence type="ECO:0000256" key="6">
    <source>
        <dbReference type="ARBA" id="ARBA00022842"/>
    </source>
</evidence>
<dbReference type="Pfam" id="PF00293">
    <property type="entry name" value="NUDIX"/>
    <property type="match status" value="1"/>
</dbReference>
<dbReference type="PANTHER" id="PTHR22769:SF56">
    <property type="entry name" value="8-OXO-DGDP PHOSPHATASE NUDT18"/>
    <property type="match status" value="1"/>
</dbReference>
<gene>
    <name evidence="12" type="primary">NUDT18</name>
</gene>
<dbReference type="Gene3D" id="3.90.79.10">
    <property type="entry name" value="Nucleoside Triphosphate Pyrophosphohydrolase"/>
    <property type="match status" value="1"/>
</dbReference>
<dbReference type="InterPro" id="IPR020476">
    <property type="entry name" value="Nudix_hydrolase"/>
</dbReference>
<evidence type="ECO:0000256" key="2">
    <source>
        <dbReference type="ARBA" id="ARBA00001946"/>
    </source>
</evidence>
<organism evidence="11 12">
    <name type="scientific">Pogona vitticeps</name>
    <name type="common">central bearded dragon</name>
    <dbReference type="NCBI Taxonomy" id="103695"/>
    <lineage>
        <taxon>Eukaryota</taxon>
        <taxon>Metazoa</taxon>
        <taxon>Chordata</taxon>
        <taxon>Craniata</taxon>
        <taxon>Vertebrata</taxon>
        <taxon>Euteleostomi</taxon>
        <taxon>Lepidosauria</taxon>
        <taxon>Squamata</taxon>
        <taxon>Bifurcata</taxon>
        <taxon>Unidentata</taxon>
        <taxon>Episquamata</taxon>
        <taxon>Toxicofera</taxon>
        <taxon>Iguania</taxon>
        <taxon>Acrodonta</taxon>
        <taxon>Agamidae</taxon>
        <taxon>Amphibolurinae</taxon>
        <taxon>Pogona</taxon>
    </lineage>
</organism>
<evidence type="ECO:0000313" key="12">
    <source>
        <dbReference type="RefSeq" id="XP_072835237.1"/>
    </source>
</evidence>
<dbReference type="PRINTS" id="PR00502">
    <property type="entry name" value="NUDIXFAMILY"/>
</dbReference>
<evidence type="ECO:0000313" key="11">
    <source>
        <dbReference type="Proteomes" id="UP001652642"/>
    </source>
</evidence>
<dbReference type="Proteomes" id="UP001652642">
    <property type="component" value="Chromosome 8"/>
</dbReference>
<feature type="domain" description="Nudix hydrolase" evidence="10">
    <location>
        <begin position="39"/>
        <end position="168"/>
    </location>
</feature>
<name>A0ABM5EQ00_9SAUR</name>
<protein>
    <submittedName>
        <fullName evidence="12">8-oxo-dGDP phosphatase NUDT18 isoform X1</fullName>
    </submittedName>
</protein>
<dbReference type="SUPFAM" id="SSF55811">
    <property type="entry name" value="Nudix"/>
    <property type="match status" value="1"/>
</dbReference>
<keyword evidence="6" id="KW-0460">Magnesium</keyword>
<evidence type="ECO:0000256" key="1">
    <source>
        <dbReference type="ARBA" id="ARBA00001936"/>
    </source>
</evidence>
<feature type="region of interest" description="Disordered" evidence="9">
    <location>
        <begin position="1"/>
        <end position="35"/>
    </location>
</feature>
<proteinExistence type="inferred from homology"/>
<comment type="similarity">
    <text evidence="3 8">Belongs to the Nudix hydrolase family.</text>
</comment>
<reference evidence="12" key="1">
    <citation type="submission" date="2025-08" db="UniProtKB">
        <authorList>
            <consortium name="RefSeq"/>
        </authorList>
    </citation>
    <scope>IDENTIFICATION</scope>
</reference>
<dbReference type="InterPro" id="IPR015797">
    <property type="entry name" value="NUDIX_hydrolase-like_dom_sf"/>
</dbReference>
<keyword evidence="7" id="KW-0464">Manganese</keyword>
<dbReference type="RefSeq" id="XP_072835237.1">
    <property type="nucleotide sequence ID" value="XM_072979136.1"/>
</dbReference>
<keyword evidence="5 8" id="KW-0378">Hydrolase</keyword>
<evidence type="ECO:0000256" key="5">
    <source>
        <dbReference type="ARBA" id="ARBA00022801"/>
    </source>
</evidence>
<evidence type="ECO:0000256" key="3">
    <source>
        <dbReference type="ARBA" id="ARBA00005582"/>
    </source>
</evidence>
<feature type="compositionally biased region" description="Acidic residues" evidence="9">
    <location>
        <begin position="1"/>
        <end position="10"/>
    </location>
</feature>
<dbReference type="InterPro" id="IPR000086">
    <property type="entry name" value="NUDIX_hydrolase_dom"/>
</dbReference>
<dbReference type="InterPro" id="IPR020084">
    <property type="entry name" value="NUDIX_hydrolase_CS"/>
</dbReference>
<sequence length="329" mass="35860">MASAAEEELEAVLGGQGWPVPAEGGLDAGPPGSPEPARLRRNTCFVVLAVVFNEQEEVLMTQEAKPECSGRWYLPAGRMEPGETVLEALRREVQEETGLLCQPVTLLAVEERGPAWIRFVFLARPDGGILKTLQEADAESLQARWWNRETPALPLRARDILSLMELALQYRAKAPHPPTLPVELPCSLICQRLLLVFVGPGDALWVLLGTTGAPHLPVAASGLSRAQQSHRLLVAVQRLLQKCLPQAQAAVRVRGLLGLQHLGRGPGHSDGICFNVVAAVGDPGHPRQESPPALQSQAFTWWKVENEALRSRALHALHTDAFLPLHSYP</sequence>
<evidence type="ECO:0000256" key="9">
    <source>
        <dbReference type="SAM" id="MobiDB-lite"/>
    </source>
</evidence>
<evidence type="ECO:0000256" key="8">
    <source>
        <dbReference type="RuleBase" id="RU003476"/>
    </source>
</evidence>
<evidence type="ECO:0000259" key="10">
    <source>
        <dbReference type="PROSITE" id="PS51462"/>
    </source>
</evidence>
<dbReference type="PANTHER" id="PTHR22769">
    <property type="entry name" value="MUTT/NUDIX HYDROLASE"/>
    <property type="match status" value="1"/>
</dbReference>
<comment type="cofactor">
    <cofactor evidence="1">
        <name>Mn(2+)</name>
        <dbReference type="ChEBI" id="CHEBI:29035"/>
    </cofactor>
</comment>
<keyword evidence="11" id="KW-1185">Reference proteome</keyword>
<accession>A0ABM5EQ00</accession>
<keyword evidence="4" id="KW-0479">Metal-binding</keyword>
<evidence type="ECO:0000256" key="4">
    <source>
        <dbReference type="ARBA" id="ARBA00022723"/>
    </source>
</evidence>
<evidence type="ECO:0000256" key="7">
    <source>
        <dbReference type="ARBA" id="ARBA00023211"/>
    </source>
</evidence>